<dbReference type="GO" id="GO:0005875">
    <property type="term" value="C:microtubule associated complex"/>
    <property type="evidence" value="ECO:0007669"/>
    <property type="project" value="TreeGrafter"/>
</dbReference>
<keyword evidence="11" id="KW-1185">Reference proteome</keyword>
<evidence type="ECO:0000256" key="6">
    <source>
        <dbReference type="PROSITE-ProRule" id="PRU00283"/>
    </source>
</evidence>
<dbReference type="SUPFAM" id="SSF52540">
    <property type="entry name" value="P-loop containing nucleoside triphosphate hydrolases"/>
    <property type="match status" value="1"/>
</dbReference>
<dbReference type="InterPro" id="IPR027417">
    <property type="entry name" value="P-loop_NTPase"/>
</dbReference>
<feature type="region of interest" description="Disordered" evidence="8">
    <location>
        <begin position="2149"/>
        <end position="2195"/>
    </location>
</feature>
<dbReference type="Pfam" id="PF00225">
    <property type="entry name" value="Kinesin"/>
    <property type="match status" value="1"/>
</dbReference>
<dbReference type="InterPro" id="IPR001752">
    <property type="entry name" value="Kinesin_motor_dom"/>
</dbReference>
<dbReference type="PANTHER" id="PTHR47969:SF15">
    <property type="entry name" value="CHROMOSOME-ASSOCIATED KINESIN KIF4A-RELATED"/>
    <property type="match status" value="1"/>
</dbReference>
<comment type="caution">
    <text evidence="10">The sequence shown here is derived from an EMBL/GenBank/DDBJ whole genome shotgun (WGS) entry which is preliminary data.</text>
</comment>
<dbReference type="GO" id="GO:0007018">
    <property type="term" value="P:microtubule-based movement"/>
    <property type="evidence" value="ECO:0007669"/>
    <property type="project" value="InterPro"/>
</dbReference>
<evidence type="ECO:0000313" key="11">
    <source>
        <dbReference type="Proteomes" id="UP000789342"/>
    </source>
</evidence>
<evidence type="ECO:0000313" key="10">
    <source>
        <dbReference type="EMBL" id="CAG8441188.1"/>
    </source>
</evidence>
<feature type="compositionally biased region" description="Low complexity" evidence="8">
    <location>
        <begin position="2223"/>
        <end position="2233"/>
    </location>
</feature>
<feature type="region of interest" description="Disordered" evidence="8">
    <location>
        <begin position="241"/>
        <end position="276"/>
    </location>
</feature>
<evidence type="ECO:0000256" key="7">
    <source>
        <dbReference type="SAM" id="Coils"/>
    </source>
</evidence>
<feature type="compositionally biased region" description="Pro residues" evidence="8">
    <location>
        <begin position="2250"/>
        <end position="2273"/>
    </location>
</feature>
<dbReference type="OrthoDB" id="3176171at2759"/>
<dbReference type="InterPro" id="IPR036961">
    <property type="entry name" value="Kinesin_motor_dom_sf"/>
</dbReference>
<keyword evidence="4 6" id="KW-0067">ATP-binding</keyword>
<feature type="coiled-coil region" evidence="7">
    <location>
        <begin position="1332"/>
        <end position="1711"/>
    </location>
</feature>
<feature type="coiled-coil region" evidence="7">
    <location>
        <begin position="635"/>
        <end position="729"/>
    </location>
</feature>
<sequence>MANNSNNSTSVSTKVQVALRIRPLTADDLVTLPSRFQRQILSTNPFTPNQVVVQAERKQNYTFDHVFGPEASQKEIYDRSVKHMVDKFLEGFNVTILAYGQTSSGKTYTMGTSDNSSLSADEKGIIPRSMTTLFSYINSAQYKNRKCTMKVSFVEIYNEDLIDLLADKEEESRPQVMIREDSKGNIIWSGLQEVKVNSVEEVMGNLTRGSLLRQVGATEMNSQSSRSHAIFSVTLSQQKFVPSGPVSPTGTPTRPSSRQSGSPSRSGSRMGRRTEEGDWVSVTSKFHFVDLAGSERLKRTSAIGERAKEGISINSGLLALGNVISALGDPTKNRSTTHVPYRDSKLTRLLQDSLGGNAQTLMIACVSPAEYNVSETVNTLKYANRARNIKNNATVTQEEAGWHDLEHLQNLVLKLRAEVKALKQTSESGRTTPNESRNSRRLSTPLSIITNGLETQAPSKNKDIDSLEEQLVELQRCYSELMQKYTKTSEELSMYQDNMDLLSSKKIDQQESAFSAPSSESFQETIGPLIAEYEKSIAELENNLRIARASLANSEQMMHEQESKLGEAEELNSKNQGMISDLKNMVSKLTEREEISENYINDLESKLEAHASEQKKDRETINDLRSRIAQLRLNSEKNEGVIQKLELRLAKSENKVTIMNETTQNLERALHEREDAYMKLELKYKKEKSLDEQDQNLLMSEIEERDRRIAQLEKKVEELVTEISQMKKLRVDSKYQSCIDEINELNSRLQEVKIPKYGVTLVGDSAPMSPVNPDFVQDSESLSTHIHGTHRKAKSLSAEIQGAEKRELSSMAMVQKLQIELKQLELLHADKEEGLIEVKKEFARLEVNHLETLEIVSELREELKRRDALAQIEVMSVMTSEYSYAESGYSAATSEIDQYDIVHRLRDEVEQLKEEQKRNLDIIASYNNGVKSEEVLKIESNINLLKAEIQSIIERQNKEDTNEETLQKLQIQLKELEEQLAMTQEAQRQIIINNAASQIEGKLDVANKNDELKELRQQVEKLQNEIEVKSHTIAALLFPSVEQQNNIRELEDELRETREAYSLAFDEKNSKLNTITEENGTTSDSIDKKIEELEEKIKSLEDQLAKAKETPHVPVHQNPEIDLVDPSYKTIEVLEEKLSALQRDLSAKSEVSEDLKSEHETITALQGQLEALKLDMHHKHELIGILKRDLADKAMLQQKLREKETEALAFRTKLMEVHKQEEDLEREMNRLKTLLHKLESGDDVSKVLQDELESLRNELKDVRARESVALERLRVLKARLGSDQEESVLQEQLEHLRIVEIAQRERIAVLEDRLSEKGEKVDEDLVILRTDLAIAKETESAQKRVIENLEAKLKKAEERSQAVNLKRELAGLKAKEMEQNKKIQELEFQLSESNNKDSQQVKQLKEEIEKLRAHEREQRRQIETLENRLDLIKDEDPTVSSLRDQIAGLKASEFDLRRTVQDLESKLVSAQREINIFETVKEEVAFLKELESEQKSTIEQLQSQLRKIRNAKEAAVRELQTMKGGFSIQKELAISLEEELKTLRQELASAKDNTSSSSVELEELSALLSDAQKQRDEAQRRVKTLEIEVETYKIAGVAGKENVGALREELSNAKLEMVAQNEILVDLEAQMKNMEKERDQSAQRVSELMEALEKREANQRDAVRELESTLMNLETELVMAKDNEKMDKEMISNLEEKLSFVRLQLEEAKASDERRTRVINELEAKLKEALSVLTERESGINNQDVLIVELEALIRNTQFELQAAKLSETDAAARVKELESKLAEASKLELDSAATELKAYKAELDKVKASEAKFIQQVKNLENKLQGVQEQHSQEITKLQQVNEEVNTLREQCTRLQAEIDDANHDSVIQCYENIDDDVIEDLTNELRKARDQAQAQQERVEELEKIANQLESEKKIQAQRNEDHEAEVKQLQKDLEILAEDFAEAAAKFEDADELSRQQKDQIAKLEKALQEAKKSPLEDAEVDQRLSGSTNPVLAKLASANEQLRQTNDHLNVKIAETEDQTRKLVDKVKSLESELSRLNAHENKSIKELKDKINVLEVEKECLEEENKTYVEEQGKLDQKIEFLMQQLRSVGSGKTSTQIAELNGQIIKLEKELANLKQQSLANSKEMEKEIERLLELNFQLEQGIKGTAPSPTRPNSASTVSSSHGSVSSVNSREQSKLTRQENKISQQNSLIKSLQERITELEKRSNDGNEVESGIRSSTSSTSSSSSDIKKSGIRPITGSLAIAPPPTPPPSHPPPPPPSGTPPATPGNPTTPRSPLPPNLTRNRSDSNVSSEIASEVQKLHKKIEKMEGESVQNRQLVETLESTLNENENNLRVAKKQLSILQREKSDYLEQIKKLKSQLDDAQQQVEQARSTVQEEKKLMESVLEEERKAKEKAEKARSALENQMEQLMAKKNKFMCF</sequence>
<feature type="coiled-coil region" evidence="7">
    <location>
        <begin position="814"/>
        <end position="841"/>
    </location>
</feature>
<evidence type="ECO:0000256" key="8">
    <source>
        <dbReference type="SAM" id="MobiDB-lite"/>
    </source>
</evidence>
<dbReference type="GO" id="GO:0005737">
    <property type="term" value="C:cytoplasm"/>
    <property type="evidence" value="ECO:0007669"/>
    <property type="project" value="UniProtKB-SubCell"/>
</dbReference>
<keyword evidence="2" id="KW-0963">Cytoplasm</keyword>
<feature type="compositionally biased region" description="Low complexity" evidence="8">
    <location>
        <begin position="241"/>
        <end position="269"/>
    </location>
</feature>
<dbReference type="PANTHER" id="PTHR47969">
    <property type="entry name" value="CHROMOSOME-ASSOCIATED KINESIN KIF4A-RELATED"/>
    <property type="match status" value="1"/>
</dbReference>
<feature type="coiled-coil region" evidence="7">
    <location>
        <begin position="1768"/>
        <end position="2148"/>
    </location>
</feature>
<comment type="subcellular location">
    <subcellularLocation>
        <location evidence="1">Cytoplasm</location>
    </subcellularLocation>
</comment>
<protein>
    <submittedName>
        <fullName evidence="10">13239_t:CDS:1</fullName>
    </submittedName>
</protein>
<reference evidence="10" key="1">
    <citation type="submission" date="2021-06" db="EMBL/GenBank/DDBJ databases">
        <authorList>
            <person name="Kallberg Y."/>
            <person name="Tangrot J."/>
            <person name="Rosling A."/>
        </authorList>
    </citation>
    <scope>NUCLEOTIDE SEQUENCE</scope>
    <source>
        <strain evidence="10">CL551</strain>
    </source>
</reference>
<name>A0A9N8YQR0_9GLOM</name>
<evidence type="ECO:0000256" key="3">
    <source>
        <dbReference type="ARBA" id="ARBA00022741"/>
    </source>
</evidence>
<comment type="similarity">
    <text evidence="6">Belongs to the TRAFAC class myosin-kinesin ATPase superfamily. Kinesin family.</text>
</comment>
<feature type="compositionally biased region" description="Polar residues" evidence="8">
    <location>
        <begin position="2287"/>
        <end position="2300"/>
    </location>
</feature>
<organism evidence="10 11">
    <name type="scientific">Acaulospora morrowiae</name>
    <dbReference type="NCBI Taxonomy" id="94023"/>
    <lineage>
        <taxon>Eukaryota</taxon>
        <taxon>Fungi</taxon>
        <taxon>Fungi incertae sedis</taxon>
        <taxon>Mucoromycota</taxon>
        <taxon>Glomeromycotina</taxon>
        <taxon>Glomeromycetes</taxon>
        <taxon>Diversisporales</taxon>
        <taxon>Acaulosporaceae</taxon>
        <taxon>Acaulospora</taxon>
    </lineage>
</organism>
<evidence type="ECO:0000256" key="4">
    <source>
        <dbReference type="ARBA" id="ARBA00022840"/>
    </source>
</evidence>
<evidence type="ECO:0000259" key="9">
    <source>
        <dbReference type="PROSITE" id="PS50067"/>
    </source>
</evidence>
<feature type="coiled-coil region" evidence="7">
    <location>
        <begin position="902"/>
        <end position="1158"/>
    </location>
</feature>
<dbReference type="EMBL" id="CAJVPV010000074">
    <property type="protein sequence ID" value="CAG8441188.1"/>
    <property type="molecule type" value="Genomic_DNA"/>
</dbReference>
<feature type="coiled-coil region" evidence="7">
    <location>
        <begin position="1186"/>
        <end position="1272"/>
    </location>
</feature>
<dbReference type="InterPro" id="IPR027640">
    <property type="entry name" value="Kinesin-like_fam"/>
</dbReference>
<feature type="binding site" evidence="6">
    <location>
        <begin position="100"/>
        <end position="107"/>
    </location>
    <ligand>
        <name>ATP</name>
        <dbReference type="ChEBI" id="CHEBI:30616"/>
    </ligand>
</feature>
<dbReference type="InterPro" id="IPR019821">
    <property type="entry name" value="Kinesin_motor_CS"/>
</dbReference>
<dbReference type="GO" id="GO:0005524">
    <property type="term" value="F:ATP binding"/>
    <property type="evidence" value="ECO:0007669"/>
    <property type="project" value="UniProtKB-UniRule"/>
</dbReference>
<keyword evidence="6" id="KW-0505">Motor protein</keyword>
<dbReference type="GO" id="GO:0007052">
    <property type="term" value="P:mitotic spindle organization"/>
    <property type="evidence" value="ECO:0007669"/>
    <property type="project" value="TreeGrafter"/>
</dbReference>
<dbReference type="PROSITE" id="PS00411">
    <property type="entry name" value="KINESIN_MOTOR_1"/>
    <property type="match status" value="1"/>
</dbReference>
<evidence type="ECO:0000256" key="2">
    <source>
        <dbReference type="ARBA" id="ARBA00022490"/>
    </source>
</evidence>
<dbReference type="GO" id="GO:0003777">
    <property type="term" value="F:microtubule motor activity"/>
    <property type="evidence" value="ECO:0007669"/>
    <property type="project" value="InterPro"/>
</dbReference>
<dbReference type="CDD" id="cd01372">
    <property type="entry name" value="KISc_KIF4"/>
    <property type="match status" value="1"/>
</dbReference>
<dbReference type="GO" id="GO:0008017">
    <property type="term" value="F:microtubule binding"/>
    <property type="evidence" value="ECO:0007669"/>
    <property type="project" value="InterPro"/>
</dbReference>
<dbReference type="PROSITE" id="PS50067">
    <property type="entry name" value="KINESIN_MOTOR_2"/>
    <property type="match status" value="1"/>
</dbReference>
<dbReference type="Proteomes" id="UP000789342">
    <property type="component" value="Unassembled WGS sequence"/>
</dbReference>
<feature type="compositionally biased region" description="Low complexity" evidence="8">
    <location>
        <begin position="2161"/>
        <end position="2177"/>
    </location>
</feature>
<gene>
    <name evidence="10" type="ORF">AMORRO_LOCUS296</name>
</gene>
<keyword evidence="5 7" id="KW-0175">Coiled coil</keyword>
<evidence type="ECO:0000256" key="1">
    <source>
        <dbReference type="ARBA" id="ARBA00004496"/>
    </source>
</evidence>
<proteinExistence type="inferred from homology"/>
<feature type="domain" description="Kinesin motor" evidence="9">
    <location>
        <begin position="14"/>
        <end position="389"/>
    </location>
</feature>
<evidence type="ECO:0000256" key="5">
    <source>
        <dbReference type="ARBA" id="ARBA00023054"/>
    </source>
</evidence>
<dbReference type="PRINTS" id="PR00380">
    <property type="entry name" value="KINESINHEAVY"/>
</dbReference>
<dbReference type="Gene3D" id="3.40.850.10">
    <property type="entry name" value="Kinesin motor domain"/>
    <property type="match status" value="1"/>
</dbReference>
<accession>A0A9N8YQR0</accession>
<feature type="coiled-coil region" evidence="7">
    <location>
        <begin position="530"/>
        <end position="571"/>
    </location>
</feature>
<feature type="region of interest" description="Disordered" evidence="8">
    <location>
        <begin position="423"/>
        <end position="445"/>
    </location>
</feature>
<feature type="compositionally biased region" description="Basic and acidic residues" evidence="8">
    <location>
        <begin position="2179"/>
        <end position="2188"/>
    </location>
</feature>
<dbReference type="SMART" id="SM00129">
    <property type="entry name" value="KISc"/>
    <property type="match status" value="1"/>
</dbReference>
<keyword evidence="3 6" id="KW-0547">Nucleotide-binding</keyword>
<dbReference type="GO" id="GO:0051231">
    <property type="term" value="P:spindle elongation"/>
    <property type="evidence" value="ECO:0007669"/>
    <property type="project" value="TreeGrafter"/>
</dbReference>
<feature type="region of interest" description="Disordered" evidence="8">
    <location>
        <begin position="2207"/>
        <end position="2302"/>
    </location>
</feature>